<keyword evidence="2" id="KW-1185">Reference proteome</keyword>
<dbReference type="EMBL" id="JAYGGQ010000019">
    <property type="protein sequence ID" value="MEA5456945.1"/>
    <property type="molecule type" value="Genomic_DNA"/>
</dbReference>
<name>A0ABU5TB74_9MICC</name>
<sequence length="130" mass="14326">MNELVPRTSSAPMTVNSGGFLPWSENGRLARKVSGLQVGHAMDLIETRQEHALESLRQNQKAELDRQAVVNAQTIAETALDGGAYLLRKSDTLVEQAKYEETAREIVGLRRSVMAAVDEVAVRAIRNQKP</sequence>
<comment type="caution">
    <text evidence="1">The sequence shown here is derived from an EMBL/GenBank/DDBJ whole genome shotgun (WGS) entry which is preliminary data.</text>
</comment>
<evidence type="ECO:0000313" key="2">
    <source>
        <dbReference type="Proteomes" id="UP001304769"/>
    </source>
</evidence>
<accession>A0ABU5TB74</accession>
<evidence type="ECO:0000313" key="1">
    <source>
        <dbReference type="EMBL" id="MEA5456945.1"/>
    </source>
</evidence>
<proteinExistence type="predicted"/>
<gene>
    <name evidence="1" type="ORF">SPF06_19660</name>
</gene>
<reference evidence="1 2" key="1">
    <citation type="submission" date="2023-12" db="EMBL/GenBank/DDBJ databases">
        <title>Sinomonas terricola sp. nov, isolated from litchi orchard soil in Guangdong, PR China.</title>
        <authorList>
            <person name="Jiaxin W."/>
            <person name="Yang Z."/>
            <person name="Honghui Z."/>
        </authorList>
    </citation>
    <scope>NUCLEOTIDE SEQUENCE [LARGE SCALE GENOMIC DNA]</scope>
    <source>
        <strain evidence="1 2">JGH33</strain>
    </source>
</reference>
<dbReference type="RefSeq" id="WP_323280856.1">
    <property type="nucleotide sequence ID" value="NZ_JAYGGQ010000019.1"/>
</dbReference>
<dbReference type="Proteomes" id="UP001304769">
    <property type="component" value="Unassembled WGS sequence"/>
</dbReference>
<organism evidence="1 2">
    <name type="scientific">Sinomonas terricola</name>
    <dbReference type="NCBI Taxonomy" id="3110330"/>
    <lineage>
        <taxon>Bacteria</taxon>
        <taxon>Bacillati</taxon>
        <taxon>Actinomycetota</taxon>
        <taxon>Actinomycetes</taxon>
        <taxon>Micrococcales</taxon>
        <taxon>Micrococcaceae</taxon>
        <taxon>Sinomonas</taxon>
    </lineage>
</organism>
<protein>
    <submittedName>
        <fullName evidence="1">Uncharacterized protein</fullName>
    </submittedName>
</protein>